<evidence type="ECO:0000313" key="6">
    <source>
        <dbReference type="RefSeq" id="XP_033538944.1"/>
    </source>
</evidence>
<dbReference type="Proteomes" id="UP000504638">
    <property type="component" value="Unplaced"/>
</dbReference>
<dbReference type="InterPro" id="IPR036570">
    <property type="entry name" value="HORMA_dom_sf"/>
</dbReference>
<accession>A0A6G1GGY7</accession>
<dbReference type="PROSITE" id="PS50815">
    <property type="entry name" value="HORMA"/>
    <property type="match status" value="1"/>
</dbReference>
<dbReference type="GO" id="GO:0016035">
    <property type="term" value="C:zeta DNA polymerase complex"/>
    <property type="evidence" value="ECO:0007669"/>
    <property type="project" value="TreeGrafter"/>
</dbReference>
<proteinExistence type="inferred from homology"/>
<protein>
    <submittedName>
        <fullName evidence="4 6">DNA-binding protein</fullName>
    </submittedName>
</protein>
<evidence type="ECO:0000256" key="2">
    <source>
        <dbReference type="SAM" id="MobiDB-lite"/>
    </source>
</evidence>
<organism evidence="4">
    <name type="scientific">Eremomyces bilateralis CBS 781.70</name>
    <dbReference type="NCBI Taxonomy" id="1392243"/>
    <lineage>
        <taxon>Eukaryota</taxon>
        <taxon>Fungi</taxon>
        <taxon>Dikarya</taxon>
        <taxon>Ascomycota</taxon>
        <taxon>Pezizomycotina</taxon>
        <taxon>Dothideomycetes</taxon>
        <taxon>Dothideomycetes incertae sedis</taxon>
        <taxon>Eremomycetales</taxon>
        <taxon>Eremomycetaceae</taxon>
        <taxon>Eremomyces</taxon>
    </lineage>
</organism>
<dbReference type="RefSeq" id="XP_033538944.1">
    <property type="nucleotide sequence ID" value="XM_033681647.1"/>
</dbReference>
<evidence type="ECO:0000259" key="3">
    <source>
        <dbReference type="PROSITE" id="PS50815"/>
    </source>
</evidence>
<feature type="compositionally biased region" description="Basic and acidic residues" evidence="2">
    <location>
        <begin position="204"/>
        <end position="221"/>
    </location>
</feature>
<name>A0A6G1GGY7_9PEZI</name>
<feature type="domain" description="HORMA" evidence="3">
    <location>
        <begin position="14"/>
        <end position="246"/>
    </location>
</feature>
<reference evidence="6" key="3">
    <citation type="submission" date="2025-04" db="UniProtKB">
        <authorList>
            <consortium name="RefSeq"/>
        </authorList>
    </citation>
    <scope>IDENTIFICATION</scope>
    <source>
        <strain evidence="6">CBS 781.70</strain>
    </source>
</reference>
<feature type="region of interest" description="Disordered" evidence="2">
    <location>
        <begin position="187"/>
        <end position="221"/>
    </location>
</feature>
<evidence type="ECO:0000313" key="4">
    <source>
        <dbReference type="EMBL" id="KAF1817313.1"/>
    </source>
</evidence>
<dbReference type="InterPro" id="IPR003511">
    <property type="entry name" value="HORMA_dom"/>
</dbReference>
<dbReference type="InterPro" id="IPR045091">
    <property type="entry name" value="Mad2-like"/>
</dbReference>
<dbReference type="OrthoDB" id="21254at2759"/>
<keyword evidence="4 6" id="KW-0238">DNA-binding</keyword>
<dbReference type="SUPFAM" id="SSF56019">
    <property type="entry name" value="The spindle assembly checkpoint protein mad2"/>
    <property type="match status" value="1"/>
</dbReference>
<dbReference type="PANTHER" id="PTHR11842:SF10">
    <property type="entry name" value="MITOTIC SPINDLE ASSEMBLY CHECKPOINT PROTEIN MAD2B"/>
    <property type="match status" value="1"/>
</dbReference>
<dbReference type="EMBL" id="ML975149">
    <property type="protein sequence ID" value="KAF1817313.1"/>
    <property type="molecule type" value="Genomic_DNA"/>
</dbReference>
<dbReference type="AlphaFoldDB" id="A0A6G1GGY7"/>
<dbReference type="PANTHER" id="PTHR11842">
    <property type="entry name" value="MITOTIC SPINDLE ASSEMBLY CHECKPOINT PROTEIN MAD2"/>
    <property type="match status" value="1"/>
</dbReference>
<gene>
    <name evidence="4 6" type="ORF">P152DRAFT_478321</name>
</gene>
<dbReference type="Gene3D" id="3.30.900.10">
    <property type="entry name" value="HORMA domain"/>
    <property type="match status" value="1"/>
</dbReference>
<reference evidence="4 6" key="1">
    <citation type="submission" date="2020-01" db="EMBL/GenBank/DDBJ databases">
        <authorList>
            <consortium name="DOE Joint Genome Institute"/>
            <person name="Haridas S."/>
            <person name="Albert R."/>
            <person name="Binder M."/>
            <person name="Bloem J."/>
            <person name="Labutti K."/>
            <person name="Salamov A."/>
            <person name="Andreopoulos B."/>
            <person name="Baker S.E."/>
            <person name="Barry K."/>
            <person name="Bills G."/>
            <person name="Bluhm B.H."/>
            <person name="Cannon C."/>
            <person name="Castanera R."/>
            <person name="Culley D.E."/>
            <person name="Daum C."/>
            <person name="Ezra D."/>
            <person name="Gonzalez J.B."/>
            <person name="Henrissat B."/>
            <person name="Kuo A."/>
            <person name="Liang C."/>
            <person name="Lipzen A."/>
            <person name="Lutzoni F."/>
            <person name="Magnuson J."/>
            <person name="Mondo S."/>
            <person name="Nolan M."/>
            <person name="Ohm R."/>
            <person name="Pangilinan J."/>
            <person name="Park H.-J."/>
            <person name="Ramirez L."/>
            <person name="Alfaro M."/>
            <person name="Sun H."/>
            <person name="Tritt A."/>
            <person name="Yoshinaga Y."/>
            <person name="Zwiers L.-H."/>
            <person name="Turgeon B.G."/>
            <person name="Goodwin S.B."/>
            <person name="Spatafora J.W."/>
            <person name="Crous P.W."/>
            <person name="Grigoriev I.V."/>
        </authorList>
    </citation>
    <scope>NUCLEOTIDE SEQUENCE</scope>
    <source>
        <strain evidence="4 6">CBS 781.70</strain>
    </source>
</reference>
<evidence type="ECO:0000313" key="5">
    <source>
        <dbReference type="Proteomes" id="UP000504638"/>
    </source>
</evidence>
<comment type="similarity">
    <text evidence="1">Belongs to the MAD2 family.</text>
</comment>
<evidence type="ECO:0000256" key="1">
    <source>
        <dbReference type="ARBA" id="ARBA00010348"/>
    </source>
</evidence>
<sequence length="256" mass="27708">MPTPSSLSSLTTSHGLISSFSTFLTIAIHTILSARAVYPPASFLAARAYNHPVRQNRHPRVCAWITDAVRAVEVQLRTGDVARVVVVLFAPPGSGRRQRALERFVFDVGRLPVVSAGKGDAVIVREGEEMGDGEERDDGAERRMMADLEEEFRAVMGRLMGCGQRLAPIPEGCTFTVAMELKTDGKAPVGHPQAWIPAEGPLQARREGEAGGGEDGRVVRGGDLEGQKVTAVRTVDVGEMAFEMWIEEGKAKWDDG</sequence>
<dbReference type="GO" id="GO:0003677">
    <property type="term" value="F:DNA binding"/>
    <property type="evidence" value="ECO:0007669"/>
    <property type="project" value="UniProtKB-KW"/>
</dbReference>
<reference evidence="6" key="2">
    <citation type="submission" date="2020-04" db="EMBL/GenBank/DDBJ databases">
        <authorList>
            <consortium name="NCBI Genome Project"/>
        </authorList>
    </citation>
    <scope>NUCLEOTIDE SEQUENCE</scope>
    <source>
        <strain evidence="6">CBS 781.70</strain>
    </source>
</reference>
<dbReference type="GeneID" id="54422217"/>
<keyword evidence="5" id="KW-1185">Reference proteome</keyword>